<dbReference type="Pfam" id="PF00172">
    <property type="entry name" value="Zn_clus"/>
    <property type="match status" value="1"/>
</dbReference>
<keyword evidence="2" id="KW-0862">Zinc</keyword>
<dbReference type="SMART" id="SM00066">
    <property type="entry name" value="GAL4"/>
    <property type="match status" value="1"/>
</dbReference>
<dbReference type="GO" id="GO:0000981">
    <property type="term" value="F:DNA-binding transcription factor activity, RNA polymerase II-specific"/>
    <property type="evidence" value="ECO:0007669"/>
    <property type="project" value="InterPro"/>
</dbReference>
<keyword evidence="5" id="KW-0804">Transcription</keyword>
<dbReference type="OrthoDB" id="2593732at2759"/>
<keyword evidence="4" id="KW-0238">DNA-binding</keyword>
<protein>
    <recommendedName>
        <fullName evidence="7">Zn(2)-C6 fungal-type domain-containing protein</fullName>
    </recommendedName>
</protein>
<proteinExistence type="predicted"/>
<dbReference type="GO" id="GO:0003677">
    <property type="term" value="F:DNA binding"/>
    <property type="evidence" value="ECO:0007669"/>
    <property type="project" value="UniProtKB-KW"/>
</dbReference>
<keyword evidence="1" id="KW-0479">Metal-binding</keyword>
<dbReference type="InterPro" id="IPR052360">
    <property type="entry name" value="Transcr_Regulatory_Proteins"/>
</dbReference>
<dbReference type="InterPro" id="IPR036864">
    <property type="entry name" value="Zn2-C6_fun-type_DNA-bd_sf"/>
</dbReference>
<evidence type="ECO:0000256" key="2">
    <source>
        <dbReference type="ARBA" id="ARBA00022833"/>
    </source>
</evidence>
<evidence type="ECO:0000256" key="5">
    <source>
        <dbReference type="ARBA" id="ARBA00023163"/>
    </source>
</evidence>
<name>A0A5N7B9S8_9EURO</name>
<dbReference type="SUPFAM" id="SSF57701">
    <property type="entry name" value="Zn2/Cys6 DNA-binding domain"/>
    <property type="match status" value="1"/>
</dbReference>
<dbReference type="CDD" id="cd00067">
    <property type="entry name" value="GAL4"/>
    <property type="match status" value="1"/>
</dbReference>
<dbReference type="PANTHER" id="PTHR36206">
    <property type="entry name" value="ASPERCRYPTIN BIOSYNTHESIS CLUSTER-SPECIFIC TRANSCRIPTION REGULATOR ATNN-RELATED"/>
    <property type="match status" value="1"/>
</dbReference>
<keyword evidence="3" id="KW-0805">Transcription regulation</keyword>
<gene>
    <name evidence="8" type="ORF">BDV26DRAFT_261524</name>
</gene>
<dbReference type="PANTHER" id="PTHR36206:SF4">
    <property type="entry name" value="HYPOTHETICAL CONSERVED PROTEIN (EUROFUNG)-RELATED"/>
    <property type="match status" value="1"/>
</dbReference>
<feature type="domain" description="Zn(2)-C6 fungal-type" evidence="7">
    <location>
        <begin position="15"/>
        <end position="43"/>
    </location>
</feature>
<keyword evidence="6" id="KW-0539">Nucleus</keyword>
<dbReference type="PROSITE" id="PS00463">
    <property type="entry name" value="ZN2_CY6_FUNGAL_1"/>
    <property type="match status" value="1"/>
</dbReference>
<dbReference type="EMBL" id="ML736207">
    <property type="protein sequence ID" value="KAE8378492.1"/>
    <property type="molecule type" value="Genomic_DNA"/>
</dbReference>
<evidence type="ECO:0000256" key="4">
    <source>
        <dbReference type="ARBA" id="ARBA00023125"/>
    </source>
</evidence>
<evidence type="ECO:0000313" key="9">
    <source>
        <dbReference type="Proteomes" id="UP000326198"/>
    </source>
</evidence>
<reference evidence="8 9" key="1">
    <citation type="submission" date="2019-04" db="EMBL/GenBank/DDBJ databases">
        <title>Friends and foes A comparative genomics studyof 23 Aspergillus species from section Flavi.</title>
        <authorList>
            <consortium name="DOE Joint Genome Institute"/>
            <person name="Kjaerbolling I."/>
            <person name="Vesth T."/>
            <person name="Frisvad J.C."/>
            <person name="Nybo J.L."/>
            <person name="Theobald S."/>
            <person name="Kildgaard S."/>
            <person name="Isbrandt T."/>
            <person name="Kuo A."/>
            <person name="Sato A."/>
            <person name="Lyhne E.K."/>
            <person name="Kogle M.E."/>
            <person name="Wiebenga A."/>
            <person name="Kun R.S."/>
            <person name="Lubbers R.J."/>
            <person name="Makela M.R."/>
            <person name="Barry K."/>
            <person name="Chovatia M."/>
            <person name="Clum A."/>
            <person name="Daum C."/>
            <person name="Haridas S."/>
            <person name="He G."/>
            <person name="LaButti K."/>
            <person name="Lipzen A."/>
            <person name="Mondo S."/>
            <person name="Riley R."/>
            <person name="Salamov A."/>
            <person name="Simmons B.A."/>
            <person name="Magnuson J.K."/>
            <person name="Henrissat B."/>
            <person name="Mortensen U.H."/>
            <person name="Larsen T.O."/>
            <person name="Devries R.P."/>
            <person name="Grigoriev I.V."/>
            <person name="Machida M."/>
            <person name="Baker S.E."/>
            <person name="Andersen M.R."/>
        </authorList>
    </citation>
    <scope>NUCLEOTIDE SEQUENCE [LARGE SCALE GENOMIC DNA]</scope>
    <source>
        <strain evidence="8 9">IBT 29228</strain>
    </source>
</reference>
<dbReference type="PROSITE" id="PS50048">
    <property type="entry name" value="ZN2_CY6_FUNGAL_2"/>
    <property type="match status" value="1"/>
</dbReference>
<accession>A0A5N7B9S8</accession>
<dbReference type="InterPro" id="IPR001138">
    <property type="entry name" value="Zn2Cys6_DnaBD"/>
</dbReference>
<evidence type="ECO:0000313" key="8">
    <source>
        <dbReference type="EMBL" id="KAE8378492.1"/>
    </source>
</evidence>
<keyword evidence="9" id="KW-1185">Reference proteome</keyword>
<dbReference type="Gene3D" id="4.10.240.10">
    <property type="entry name" value="Zn(2)-C6 fungal-type DNA-binding domain"/>
    <property type="match status" value="1"/>
</dbReference>
<dbReference type="Proteomes" id="UP000326198">
    <property type="component" value="Unassembled WGS sequence"/>
</dbReference>
<evidence type="ECO:0000256" key="1">
    <source>
        <dbReference type="ARBA" id="ARBA00022723"/>
    </source>
</evidence>
<evidence type="ECO:0000256" key="3">
    <source>
        <dbReference type="ARBA" id="ARBA00023015"/>
    </source>
</evidence>
<organism evidence="8 9">
    <name type="scientific">Aspergillus bertholletiae</name>
    <dbReference type="NCBI Taxonomy" id="1226010"/>
    <lineage>
        <taxon>Eukaryota</taxon>
        <taxon>Fungi</taxon>
        <taxon>Dikarya</taxon>
        <taxon>Ascomycota</taxon>
        <taxon>Pezizomycotina</taxon>
        <taxon>Eurotiomycetes</taxon>
        <taxon>Eurotiomycetidae</taxon>
        <taxon>Eurotiales</taxon>
        <taxon>Aspergillaceae</taxon>
        <taxon>Aspergillus</taxon>
        <taxon>Aspergillus subgen. Circumdati</taxon>
    </lineage>
</organism>
<evidence type="ECO:0000259" key="7">
    <source>
        <dbReference type="PROSITE" id="PS50048"/>
    </source>
</evidence>
<evidence type="ECO:0000256" key="6">
    <source>
        <dbReference type="ARBA" id="ARBA00023242"/>
    </source>
</evidence>
<dbReference type="AlphaFoldDB" id="A0A5N7B9S8"/>
<dbReference type="GO" id="GO:0008270">
    <property type="term" value="F:zinc ion binding"/>
    <property type="evidence" value="ECO:0007669"/>
    <property type="project" value="InterPro"/>
</dbReference>
<sequence>MAARRKSSGTRSRSGCITCKLRHVKCDETKPICLRCQQSGHKCEGYDIASQSQLRRRIESAQSVSRRRPLSGDHRIILRPETREERRWADFFLAKTTVAFSGFFDSILWSYLIPQISEGEPAIRHAVVAIGATHARYQIAAGQTLADPSSTNQFVWQQYNKAIRHLMGRMSTIDNQNWELALTTCCLFICLEILQGNKPQALDHIDAGLKMLCQHEQKGVAAGRTTDMYKELRQLFSRFNLEASFMGRPLYPLESPPQGIITAGLTLTNLLHAKSHLDNLMNKGLVFIRSVSLDREPRDSQLQQKLELEQRELCFEFDTWLVSLDKLIQRIGPWIQQSDLRASLILRIYHHTSLIWVKTVLALDENVFDLYISEFGEVVSYAGRVIQLAGEIDKRANNQSTFCLESEVIGPLYYTATKCRNPAIRRRAIDLLLHYGKVEGMWNAKRYAAVASLVMEVEESACVGAIESERDVDLVARVYESLQPEVKERNPCQVLLLLKPDGLDGDFQQRMELAHW</sequence>
<dbReference type="GO" id="GO:0009893">
    <property type="term" value="P:positive regulation of metabolic process"/>
    <property type="evidence" value="ECO:0007669"/>
    <property type="project" value="UniProtKB-ARBA"/>
</dbReference>